<dbReference type="RefSeq" id="WP_381734132.1">
    <property type="nucleotide sequence ID" value="NZ_BAAASB010000004.1"/>
</dbReference>
<comment type="caution">
    <text evidence="1">The sequence shown here is derived from an EMBL/GenBank/DDBJ whole genome shotgun (WGS) entry which is preliminary data.</text>
</comment>
<protein>
    <submittedName>
        <fullName evidence="1">Uncharacterized protein</fullName>
    </submittedName>
</protein>
<evidence type="ECO:0000313" key="1">
    <source>
        <dbReference type="EMBL" id="MFC5153159.1"/>
    </source>
</evidence>
<dbReference type="EMBL" id="JBHSKP010000008">
    <property type="protein sequence ID" value="MFC5153159.1"/>
    <property type="molecule type" value="Genomic_DNA"/>
</dbReference>
<evidence type="ECO:0000313" key="2">
    <source>
        <dbReference type="Proteomes" id="UP001596160"/>
    </source>
</evidence>
<proteinExistence type="predicted"/>
<name>A0ABW0AL24_9ACTN</name>
<keyword evidence="2" id="KW-1185">Reference proteome</keyword>
<organism evidence="1 2">
    <name type="scientific">Streptomyces amakusaensis</name>
    <dbReference type="NCBI Taxonomy" id="67271"/>
    <lineage>
        <taxon>Bacteria</taxon>
        <taxon>Bacillati</taxon>
        <taxon>Actinomycetota</taxon>
        <taxon>Actinomycetes</taxon>
        <taxon>Kitasatosporales</taxon>
        <taxon>Streptomycetaceae</taxon>
        <taxon>Streptomyces</taxon>
    </lineage>
</organism>
<reference evidence="2" key="1">
    <citation type="journal article" date="2019" name="Int. J. Syst. Evol. Microbiol.">
        <title>The Global Catalogue of Microorganisms (GCM) 10K type strain sequencing project: providing services to taxonomists for standard genome sequencing and annotation.</title>
        <authorList>
            <consortium name="The Broad Institute Genomics Platform"/>
            <consortium name="The Broad Institute Genome Sequencing Center for Infectious Disease"/>
            <person name="Wu L."/>
            <person name="Ma J."/>
        </authorList>
    </citation>
    <scope>NUCLEOTIDE SEQUENCE [LARGE SCALE GENOMIC DNA]</scope>
    <source>
        <strain evidence="2">PCU 266</strain>
    </source>
</reference>
<accession>A0ABW0AL24</accession>
<sequence length="173" mass="19368">MDTGLKEGGAVVVAEACAQEQAAEQMPERRQWPSVILLAMSARNRRLPRHRAWPLTTTDINECLGPCMNRVTDLAFLTGHDSGTIVLGAAWTAPNPRNYGRGIHPDRVGFSIEVHPVDATERAATRAVLRAQALPQLHEWITQAIAADETWRWTDHRHYWRLTDGHLVHGEEA</sequence>
<gene>
    <name evidence="1" type="ORF">ACFPRH_15600</name>
</gene>
<dbReference type="Proteomes" id="UP001596160">
    <property type="component" value="Unassembled WGS sequence"/>
</dbReference>